<keyword evidence="1" id="KW-0472">Membrane</keyword>
<keyword evidence="1" id="KW-0812">Transmembrane</keyword>
<evidence type="ECO:0000256" key="1">
    <source>
        <dbReference type="SAM" id="Phobius"/>
    </source>
</evidence>
<reference evidence="2" key="2">
    <citation type="submission" date="2020-05" db="UniProtKB">
        <authorList>
            <consortium name="EnsemblMetazoa"/>
        </authorList>
    </citation>
    <scope>IDENTIFICATION</scope>
    <source>
        <strain evidence="2">IAEA</strain>
    </source>
</reference>
<dbReference type="VEuPathDB" id="VectorBase:GPAI002326"/>
<name>A0A1A9Z335_GLOPL</name>
<dbReference type="EnsemblMetazoa" id="GPAI002326-RA">
    <property type="protein sequence ID" value="GPAI002326-PA"/>
    <property type="gene ID" value="GPAI002326"/>
</dbReference>
<feature type="transmembrane region" description="Helical" evidence="1">
    <location>
        <begin position="44"/>
        <end position="60"/>
    </location>
</feature>
<dbReference type="Proteomes" id="UP000092445">
    <property type="component" value="Unassembled WGS sequence"/>
</dbReference>
<organism evidence="2 3">
    <name type="scientific">Glossina pallidipes</name>
    <name type="common">Tsetse fly</name>
    <dbReference type="NCBI Taxonomy" id="7398"/>
    <lineage>
        <taxon>Eukaryota</taxon>
        <taxon>Metazoa</taxon>
        <taxon>Ecdysozoa</taxon>
        <taxon>Arthropoda</taxon>
        <taxon>Hexapoda</taxon>
        <taxon>Insecta</taxon>
        <taxon>Pterygota</taxon>
        <taxon>Neoptera</taxon>
        <taxon>Endopterygota</taxon>
        <taxon>Diptera</taxon>
        <taxon>Brachycera</taxon>
        <taxon>Muscomorpha</taxon>
        <taxon>Hippoboscoidea</taxon>
        <taxon>Glossinidae</taxon>
        <taxon>Glossina</taxon>
    </lineage>
</organism>
<keyword evidence="1" id="KW-1133">Transmembrane helix</keyword>
<sequence>MNGKKSELLLFPLLLFPINIIETPSSRMRNVKFKSFNMDDSVSPSLYFIMPLSFVGCVSLKRVYLLMSTRDNFCCIELSNHLCYMILTFTPDMSKRDPEIASLNKKASIEI</sequence>
<dbReference type="AlphaFoldDB" id="A0A1A9Z335"/>
<evidence type="ECO:0000313" key="3">
    <source>
        <dbReference type="Proteomes" id="UP000092445"/>
    </source>
</evidence>
<keyword evidence="3" id="KW-1185">Reference proteome</keyword>
<proteinExistence type="predicted"/>
<protein>
    <submittedName>
        <fullName evidence="2">Uncharacterized protein</fullName>
    </submittedName>
</protein>
<evidence type="ECO:0000313" key="2">
    <source>
        <dbReference type="EnsemblMetazoa" id="GPAI002326-PA"/>
    </source>
</evidence>
<reference evidence="3" key="1">
    <citation type="submission" date="2014-03" db="EMBL/GenBank/DDBJ databases">
        <authorList>
            <person name="Aksoy S."/>
            <person name="Warren W."/>
            <person name="Wilson R.K."/>
        </authorList>
    </citation>
    <scope>NUCLEOTIDE SEQUENCE [LARGE SCALE GENOMIC DNA]</scope>
    <source>
        <strain evidence="3">IAEA</strain>
    </source>
</reference>
<accession>A0A1A9Z335</accession>